<keyword evidence="3" id="KW-1185">Reference proteome</keyword>
<gene>
    <name evidence="2" type="ORF">CLUP02_08205</name>
</gene>
<sequence length="118" mass="12828">MTRNLGDGRQKVVVSLREPMRCASSSKEGQGVTGPMRAVRGSMVDRPGRGLVGQAGGKPSAHGTRFNERRDGSIPARSRWKFAVSPLEHPPDRYIQQGMLPPRTLVCDEVCDLDGDAL</sequence>
<evidence type="ECO:0000313" key="2">
    <source>
        <dbReference type="EMBL" id="UQC82715.1"/>
    </source>
</evidence>
<organism evidence="2 3">
    <name type="scientific">Colletotrichum lupini</name>
    <dbReference type="NCBI Taxonomy" id="145971"/>
    <lineage>
        <taxon>Eukaryota</taxon>
        <taxon>Fungi</taxon>
        <taxon>Dikarya</taxon>
        <taxon>Ascomycota</taxon>
        <taxon>Pezizomycotina</taxon>
        <taxon>Sordariomycetes</taxon>
        <taxon>Hypocreomycetidae</taxon>
        <taxon>Glomerellales</taxon>
        <taxon>Glomerellaceae</taxon>
        <taxon>Colletotrichum</taxon>
        <taxon>Colletotrichum acutatum species complex</taxon>
    </lineage>
</organism>
<protein>
    <submittedName>
        <fullName evidence="2">Uncharacterized protein</fullName>
    </submittedName>
</protein>
<evidence type="ECO:0000256" key="1">
    <source>
        <dbReference type="SAM" id="MobiDB-lite"/>
    </source>
</evidence>
<dbReference type="GeneID" id="73342205"/>
<feature type="region of interest" description="Disordered" evidence="1">
    <location>
        <begin position="18"/>
        <end position="77"/>
    </location>
</feature>
<dbReference type="AlphaFoldDB" id="A0A9Q8WHE7"/>
<dbReference type="KEGG" id="clup:CLUP02_08205"/>
<dbReference type="EMBL" id="CP019476">
    <property type="protein sequence ID" value="UQC82715.1"/>
    <property type="molecule type" value="Genomic_DNA"/>
</dbReference>
<evidence type="ECO:0000313" key="3">
    <source>
        <dbReference type="Proteomes" id="UP000830671"/>
    </source>
</evidence>
<name>A0A9Q8WHE7_9PEZI</name>
<accession>A0A9Q8WHE7</accession>
<dbReference type="RefSeq" id="XP_049144338.1">
    <property type="nucleotide sequence ID" value="XM_049287195.1"/>
</dbReference>
<reference evidence="2" key="1">
    <citation type="journal article" date="2021" name="Mol. Plant Microbe Interact.">
        <title>Complete Genome Sequence of the Plant-Pathogenic Fungus Colletotrichum lupini.</title>
        <authorList>
            <person name="Baroncelli R."/>
            <person name="Pensec F."/>
            <person name="Da Lio D."/>
            <person name="Boufleur T."/>
            <person name="Vicente I."/>
            <person name="Sarrocco S."/>
            <person name="Picot A."/>
            <person name="Baraldi E."/>
            <person name="Sukno S."/>
            <person name="Thon M."/>
            <person name="Le Floch G."/>
        </authorList>
    </citation>
    <scope>NUCLEOTIDE SEQUENCE</scope>
    <source>
        <strain evidence="2">IMI 504893</strain>
    </source>
</reference>
<proteinExistence type="predicted"/>
<dbReference type="Proteomes" id="UP000830671">
    <property type="component" value="Chromosome 4"/>
</dbReference>